<reference evidence="2 3" key="1">
    <citation type="submission" date="2018-05" db="EMBL/GenBank/DDBJ databases">
        <authorList>
            <consortium name="IHU Genomes"/>
        </authorList>
    </citation>
    <scope>NUCLEOTIDE SEQUENCE [LARGE SCALE GENOMIC DNA]</scope>
    <source>
        <strain evidence="2 3">P7336</strain>
    </source>
</reference>
<evidence type="ECO:0000313" key="3">
    <source>
        <dbReference type="Proteomes" id="UP000252015"/>
    </source>
</evidence>
<name>A0A1E3T4F3_MYCSH</name>
<protein>
    <recommendedName>
        <fullName evidence="1">Methyltransferase type 12 domain-containing protein</fullName>
    </recommendedName>
</protein>
<evidence type="ECO:0000313" key="2">
    <source>
        <dbReference type="EMBL" id="SRX95925.1"/>
    </source>
</evidence>
<sequence length="407" mass="46019">MNDDLHDDAVGGQYERWRYPHPITDLEEWTINNWEWFDPAHAHRLLWPDREYQPDLDILVAGCGTNQAAVFAFTNPAAKVLAIDISRSSLKHQEYLKNKHGLSNLELRRISVEELPTLGLDFDLVVATGVLHHLADPLAGMKALASCLRPCGVLAVMLYAKFGRLGVELLESVFRDLGLGQDEPSLRIVKDTISLLPSHHPARGYLQLAHDLQSDAALVDTFLHARARNYSVAECIELVTSAGLVFQGWFHKSPYYLHDLFTPASALHAAVNRLPERQIWSVMERLQTSNGCHFFMACHPDRPAQSYTIDFSTDDSLEYVPMMRTRCGVSGDEIFWPGARMRLAPAQMPYLHQVDGRRSIREIARRVAQQRESAGSTADHQKVARKLLQSLWRLDFVAVALNTEHRS</sequence>
<dbReference type="OrthoDB" id="649979at2"/>
<organism evidence="2 3">
    <name type="scientific">Mycobacterium shimoidei</name>
    <dbReference type="NCBI Taxonomy" id="29313"/>
    <lineage>
        <taxon>Bacteria</taxon>
        <taxon>Bacillati</taxon>
        <taxon>Actinomycetota</taxon>
        <taxon>Actinomycetes</taxon>
        <taxon>Mycobacteriales</taxon>
        <taxon>Mycobacteriaceae</taxon>
        <taxon>Mycobacterium</taxon>
    </lineage>
</organism>
<gene>
    <name evidence="2" type="ORF">MSP7336_04198</name>
</gene>
<dbReference type="InterPro" id="IPR013217">
    <property type="entry name" value="Methyltransf_12"/>
</dbReference>
<dbReference type="InterPro" id="IPR029063">
    <property type="entry name" value="SAM-dependent_MTases_sf"/>
</dbReference>
<dbReference type="Proteomes" id="UP000252015">
    <property type="component" value="Unassembled WGS sequence"/>
</dbReference>
<dbReference type="EMBL" id="UEGW01000001">
    <property type="protein sequence ID" value="SRX95925.1"/>
    <property type="molecule type" value="Genomic_DNA"/>
</dbReference>
<dbReference type="RefSeq" id="WP_069397821.1">
    <property type="nucleotide sequence ID" value="NZ_JACKUN010000044.1"/>
</dbReference>
<dbReference type="CDD" id="cd02440">
    <property type="entry name" value="AdoMet_MTases"/>
    <property type="match status" value="1"/>
</dbReference>
<dbReference type="STRING" id="29313.BHQ16_20005"/>
<dbReference type="SUPFAM" id="SSF53335">
    <property type="entry name" value="S-adenosyl-L-methionine-dependent methyltransferases"/>
    <property type="match status" value="1"/>
</dbReference>
<feature type="domain" description="Methyltransferase type 12" evidence="1">
    <location>
        <begin position="61"/>
        <end position="154"/>
    </location>
</feature>
<evidence type="ECO:0000259" key="1">
    <source>
        <dbReference type="Pfam" id="PF08242"/>
    </source>
</evidence>
<dbReference type="AlphaFoldDB" id="A0A1E3T4F3"/>
<proteinExistence type="predicted"/>
<accession>A0A1E3T4F3</accession>
<dbReference type="Gene3D" id="3.40.50.150">
    <property type="entry name" value="Vaccinia Virus protein VP39"/>
    <property type="match status" value="1"/>
</dbReference>
<keyword evidence="3" id="KW-1185">Reference proteome</keyword>
<dbReference type="Pfam" id="PF08242">
    <property type="entry name" value="Methyltransf_12"/>
    <property type="match status" value="1"/>
</dbReference>